<feature type="domain" description="HAMP" evidence="2">
    <location>
        <begin position="233"/>
        <end position="286"/>
    </location>
</feature>
<dbReference type="InterPro" id="IPR021796">
    <property type="entry name" value="Tll0287-like_dom"/>
</dbReference>
<dbReference type="GO" id="GO:0007165">
    <property type="term" value="P:signal transduction"/>
    <property type="evidence" value="ECO:0007669"/>
    <property type="project" value="InterPro"/>
</dbReference>
<dbReference type="InterPro" id="IPR003660">
    <property type="entry name" value="HAMP_dom"/>
</dbReference>
<gene>
    <name evidence="3" type="ORF">M0638_24255</name>
</gene>
<keyword evidence="1" id="KW-1133">Transmembrane helix</keyword>
<dbReference type="CDD" id="cd06225">
    <property type="entry name" value="HAMP"/>
    <property type="match status" value="1"/>
</dbReference>
<feature type="transmembrane region" description="Helical" evidence="1">
    <location>
        <begin position="209"/>
        <end position="235"/>
    </location>
</feature>
<organism evidence="3 4">
    <name type="scientific">Roseomonas acroporae</name>
    <dbReference type="NCBI Taxonomy" id="2937791"/>
    <lineage>
        <taxon>Bacteria</taxon>
        <taxon>Pseudomonadati</taxon>
        <taxon>Pseudomonadota</taxon>
        <taxon>Alphaproteobacteria</taxon>
        <taxon>Acetobacterales</taxon>
        <taxon>Roseomonadaceae</taxon>
        <taxon>Roseomonas</taxon>
    </lineage>
</organism>
<dbReference type="Gene3D" id="6.10.340.10">
    <property type="match status" value="1"/>
</dbReference>
<dbReference type="EMBL" id="JALPRX010000126">
    <property type="protein sequence ID" value="MCK8787488.1"/>
    <property type="molecule type" value="Genomic_DNA"/>
</dbReference>
<keyword evidence="4" id="KW-1185">Reference proteome</keyword>
<feature type="transmembrane region" description="Helical" evidence="1">
    <location>
        <begin position="7"/>
        <end position="26"/>
    </location>
</feature>
<name>A0A9X1YCA1_9PROT</name>
<dbReference type="Pfam" id="PF00672">
    <property type="entry name" value="HAMP"/>
    <property type="match status" value="1"/>
</dbReference>
<dbReference type="Proteomes" id="UP001139516">
    <property type="component" value="Unassembled WGS sequence"/>
</dbReference>
<accession>A0A9X1YCA1</accession>
<evidence type="ECO:0000313" key="4">
    <source>
        <dbReference type="Proteomes" id="UP001139516"/>
    </source>
</evidence>
<proteinExistence type="predicted"/>
<reference evidence="3" key="1">
    <citation type="submission" date="2022-04" db="EMBL/GenBank/DDBJ databases">
        <title>Roseomonas acroporae sp. nov., isolated from coral Acropora digitifera.</title>
        <authorList>
            <person name="Sun H."/>
        </authorList>
    </citation>
    <scope>NUCLEOTIDE SEQUENCE</scope>
    <source>
        <strain evidence="3">NAR14</strain>
    </source>
</reference>
<evidence type="ECO:0000259" key="2">
    <source>
        <dbReference type="PROSITE" id="PS50885"/>
    </source>
</evidence>
<evidence type="ECO:0000256" key="1">
    <source>
        <dbReference type="SAM" id="Phobius"/>
    </source>
</evidence>
<dbReference type="Pfam" id="PF11845">
    <property type="entry name" value="Tll0287-like"/>
    <property type="match status" value="1"/>
</dbReference>
<sequence>MGLRTKFNLALISTFLLGFAIAWYFLQQQFVAHARDEVLQDARIMMSAASAVRGYTAREIAPLLVHANTGRFEPASVPSYAAQTNFRTVQAQFSDYTYREPALNPTNPTDRATDWEADFINAFRNRPGLAELVGERDTPTGRALSLARPINVGDMQCLTCHSTPDRAPASMISAYGPTNGFGWQLGETVAAQVVSVPMALALDRANSKFVAAMQILCGVFLAIMVVLNLMLHFLVIRPVLRLSRIASAVSLGEPGVEEFQAEGRDEIAGLSRSLNRMRRSLDSAMSMLDA</sequence>
<dbReference type="SMART" id="SM00304">
    <property type="entry name" value="HAMP"/>
    <property type="match status" value="1"/>
</dbReference>
<dbReference type="PROSITE" id="PS50885">
    <property type="entry name" value="HAMP"/>
    <property type="match status" value="1"/>
</dbReference>
<evidence type="ECO:0000313" key="3">
    <source>
        <dbReference type="EMBL" id="MCK8787488.1"/>
    </source>
</evidence>
<protein>
    <submittedName>
        <fullName evidence="3">DUF3365 domain-containing protein</fullName>
    </submittedName>
</protein>
<dbReference type="GO" id="GO:0016020">
    <property type="term" value="C:membrane"/>
    <property type="evidence" value="ECO:0007669"/>
    <property type="project" value="InterPro"/>
</dbReference>
<keyword evidence="1" id="KW-0472">Membrane</keyword>
<dbReference type="RefSeq" id="WP_248669538.1">
    <property type="nucleotide sequence ID" value="NZ_JALPRX010000126.1"/>
</dbReference>
<dbReference type="AlphaFoldDB" id="A0A9X1YCA1"/>
<comment type="caution">
    <text evidence="3">The sequence shown here is derived from an EMBL/GenBank/DDBJ whole genome shotgun (WGS) entry which is preliminary data.</text>
</comment>
<dbReference type="SUPFAM" id="SSF158472">
    <property type="entry name" value="HAMP domain-like"/>
    <property type="match status" value="1"/>
</dbReference>
<keyword evidence="1" id="KW-0812">Transmembrane</keyword>